<evidence type="ECO:0008006" key="5">
    <source>
        <dbReference type="Google" id="ProtNLM"/>
    </source>
</evidence>
<sequence>MRTKESKRSVFLLFTALSLAGCNAIQTKQQSSSFDQQFETGQFQAAADTALSAGDITPDGESNSLLWSLQGGTALSALGQYEFSNKVFDSAESMMKAEDTENVGRKGLEIITTALVNNSLNRYSPTVYDGVMTNTYKAFNSMFLHDFQNARIEFNRAADRQRRAEEEFKDKLAEKQKELAEKEAKAKHSETSTDKSSPFDYQRSSTQSESVVYKQYPELKEWQAYPDYVNPYTDYLHGLYFMLSSQDKSDLSKARTSMRRVAGMNPNNPAVKTDLKVADKLRRGQWSKKRLNPAVWVIFENGLAPTIKETLIPIPLFLVNNKVDYAQIALPKLSHRAKAYPYLEIFDGKKSLGKTTQLADIDRVIQTEFKKEFPLKVTEAISSSLIKAYIQYKAKKEAGAVGGLLAAVYQVATTHVDTRSWSSLPKEVQLARIRKPKSNTLNINAPGFPAPLKIDLPDSRFTVIYVKATAPGSTPIYKLTSFDA</sequence>
<evidence type="ECO:0000256" key="2">
    <source>
        <dbReference type="SAM" id="SignalP"/>
    </source>
</evidence>
<protein>
    <recommendedName>
        <fullName evidence="5">Lipoprotein</fullName>
    </recommendedName>
</protein>
<keyword evidence="4" id="KW-1185">Reference proteome</keyword>
<dbReference type="PROSITE" id="PS51257">
    <property type="entry name" value="PROKAR_LIPOPROTEIN"/>
    <property type="match status" value="1"/>
</dbReference>
<dbReference type="EMBL" id="RQXW01000006">
    <property type="protein sequence ID" value="RTE66181.1"/>
    <property type="molecule type" value="Genomic_DNA"/>
</dbReference>
<comment type="caution">
    <text evidence="3">The sequence shown here is derived from an EMBL/GenBank/DDBJ whole genome shotgun (WGS) entry which is preliminary data.</text>
</comment>
<dbReference type="RefSeq" id="WP_126158254.1">
    <property type="nucleotide sequence ID" value="NZ_RQXW01000006.1"/>
</dbReference>
<feature type="signal peptide" evidence="2">
    <location>
        <begin position="1"/>
        <end position="20"/>
    </location>
</feature>
<dbReference type="OrthoDB" id="9769023at2"/>
<evidence type="ECO:0000256" key="1">
    <source>
        <dbReference type="SAM" id="MobiDB-lite"/>
    </source>
</evidence>
<evidence type="ECO:0000313" key="3">
    <source>
        <dbReference type="EMBL" id="RTE66181.1"/>
    </source>
</evidence>
<feature type="compositionally biased region" description="Basic and acidic residues" evidence="1">
    <location>
        <begin position="177"/>
        <end position="193"/>
    </location>
</feature>
<evidence type="ECO:0000313" key="4">
    <source>
        <dbReference type="Proteomes" id="UP000283087"/>
    </source>
</evidence>
<feature type="region of interest" description="Disordered" evidence="1">
    <location>
        <begin position="177"/>
        <end position="204"/>
    </location>
</feature>
<feature type="chain" id="PRO_5019220741" description="Lipoprotein" evidence="2">
    <location>
        <begin position="21"/>
        <end position="484"/>
    </location>
</feature>
<dbReference type="AlphaFoldDB" id="A0A430KRP5"/>
<dbReference type="Proteomes" id="UP000283087">
    <property type="component" value="Unassembled WGS sequence"/>
</dbReference>
<gene>
    <name evidence="3" type="ORF">EH243_08670</name>
</gene>
<name>A0A430KRP5_9GAMM</name>
<reference evidence="3 4" key="1">
    <citation type="submission" date="2018-11" db="EMBL/GenBank/DDBJ databases">
        <title>The draft genome sequence of Amphritea opalescens ANRC-JH13T.</title>
        <authorList>
            <person name="Fang Z."/>
            <person name="Zhang Y."/>
            <person name="Han X."/>
        </authorList>
    </citation>
    <scope>NUCLEOTIDE SEQUENCE [LARGE SCALE GENOMIC DNA]</scope>
    <source>
        <strain evidence="3 4">ANRC-JH13</strain>
    </source>
</reference>
<organism evidence="3 4">
    <name type="scientific">Amphritea opalescens</name>
    <dbReference type="NCBI Taxonomy" id="2490544"/>
    <lineage>
        <taxon>Bacteria</taxon>
        <taxon>Pseudomonadati</taxon>
        <taxon>Pseudomonadota</taxon>
        <taxon>Gammaproteobacteria</taxon>
        <taxon>Oceanospirillales</taxon>
        <taxon>Oceanospirillaceae</taxon>
        <taxon>Amphritea</taxon>
    </lineage>
</organism>
<keyword evidence="2" id="KW-0732">Signal</keyword>
<accession>A0A430KRP5</accession>
<proteinExistence type="predicted"/>